<evidence type="ECO:0000256" key="9">
    <source>
        <dbReference type="PROSITE-ProRule" id="PRU00723"/>
    </source>
</evidence>
<dbReference type="Gene3D" id="3.30.1370.210">
    <property type="match status" value="1"/>
</dbReference>
<accession>A0A914CVS5</accession>
<feature type="zinc finger region" description="C3H1-type" evidence="9">
    <location>
        <begin position="49"/>
        <end position="77"/>
    </location>
</feature>
<evidence type="ECO:0000313" key="12">
    <source>
        <dbReference type="WBParaSite" id="ACRNAN_scaffold14919.g18213.t1"/>
    </source>
</evidence>
<dbReference type="GO" id="GO:0005654">
    <property type="term" value="C:nucleoplasm"/>
    <property type="evidence" value="ECO:0007669"/>
    <property type="project" value="TreeGrafter"/>
</dbReference>
<evidence type="ECO:0000256" key="2">
    <source>
        <dbReference type="ARBA" id="ARBA00022723"/>
    </source>
</evidence>
<protein>
    <recommendedName>
        <fullName evidence="8">Muscleblind-like protein</fullName>
    </recommendedName>
</protein>
<reference evidence="12" key="1">
    <citation type="submission" date="2022-11" db="UniProtKB">
        <authorList>
            <consortium name="WormBaseParasite"/>
        </authorList>
    </citation>
    <scope>IDENTIFICATION</scope>
</reference>
<feature type="domain" description="C3H1-type" evidence="10">
    <location>
        <begin position="49"/>
        <end position="77"/>
    </location>
</feature>
<keyword evidence="2 9" id="KW-0479">Metal-binding</keyword>
<evidence type="ECO:0000313" key="11">
    <source>
        <dbReference type="Proteomes" id="UP000887540"/>
    </source>
</evidence>
<evidence type="ECO:0000256" key="7">
    <source>
        <dbReference type="ARBA" id="ARBA00038226"/>
    </source>
</evidence>
<dbReference type="Pfam" id="PF22628">
    <property type="entry name" value="zf-CCCH_10"/>
    <property type="match status" value="2"/>
</dbReference>
<feature type="domain" description="C3H1-type" evidence="10">
    <location>
        <begin position="83"/>
        <end position="111"/>
    </location>
</feature>
<organism evidence="11 12">
    <name type="scientific">Acrobeloides nanus</name>
    <dbReference type="NCBI Taxonomy" id="290746"/>
    <lineage>
        <taxon>Eukaryota</taxon>
        <taxon>Metazoa</taxon>
        <taxon>Ecdysozoa</taxon>
        <taxon>Nematoda</taxon>
        <taxon>Chromadorea</taxon>
        <taxon>Rhabditida</taxon>
        <taxon>Tylenchina</taxon>
        <taxon>Cephalobomorpha</taxon>
        <taxon>Cephaloboidea</taxon>
        <taxon>Cephalobidae</taxon>
        <taxon>Acrobeloides</taxon>
    </lineage>
</organism>
<comment type="similarity">
    <text evidence="7">Belongs to the muscleblind family.</text>
</comment>
<dbReference type="GO" id="GO:0008270">
    <property type="term" value="F:zinc ion binding"/>
    <property type="evidence" value="ECO:0007669"/>
    <property type="project" value="UniProtKB-KW"/>
</dbReference>
<dbReference type="Proteomes" id="UP000887540">
    <property type="component" value="Unplaced"/>
</dbReference>
<evidence type="ECO:0000256" key="1">
    <source>
        <dbReference type="ARBA" id="ARBA00004123"/>
    </source>
</evidence>
<keyword evidence="3" id="KW-0677">Repeat</keyword>
<proteinExistence type="inferred from homology"/>
<dbReference type="PROSITE" id="PS50103">
    <property type="entry name" value="ZF_C3H1"/>
    <property type="match status" value="2"/>
</dbReference>
<keyword evidence="4 9" id="KW-0863">Zinc-finger</keyword>
<evidence type="ECO:0000256" key="5">
    <source>
        <dbReference type="ARBA" id="ARBA00022833"/>
    </source>
</evidence>
<name>A0A914CVS5_9BILA</name>
<evidence type="ECO:0000256" key="8">
    <source>
        <dbReference type="ARBA" id="ARBA00073793"/>
    </source>
</evidence>
<keyword evidence="6" id="KW-0539">Nucleus</keyword>
<evidence type="ECO:0000259" key="10">
    <source>
        <dbReference type="PROSITE" id="PS50103"/>
    </source>
</evidence>
<comment type="subcellular location">
    <subcellularLocation>
        <location evidence="1">Nucleus</location>
    </subcellularLocation>
</comment>
<evidence type="ECO:0000256" key="4">
    <source>
        <dbReference type="ARBA" id="ARBA00022771"/>
    </source>
</evidence>
<dbReference type="SMART" id="SM00356">
    <property type="entry name" value="ZnF_C3H1"/>
    <property type="match status" value="2"/>
</dbReference>
<dbReference type="FunFam" id="3.30.1370.210:FF:000005">
    <property type="entry name" value="Muscleblind, isoform M"/>
    <property type="match status" value="1"/>
</dbReference>
<dbReference type="GO" id="GO:0003723">
    <property type="term" value="F:RNA binding"/>
    <property type="evidence" value="ECO:0007669"/>
    <property type="project" value="TreeGrafter"/>
</dbReference>
<dbReference type="PANTHER" id="PTHR12675">
    <property type="entry name" value="MUSCLEBLIND-LIKE PROTEIN"/>
    <property type="match status" value="1"/>
</dbReference>
<keyword evidence="5 9" id="KW-0862">Zinc</keyword>
<dbReference type="WBParaSite" id="ACRNAN_scaffold14919.g18213.t1">
    <property type="protein sequence ID" value="ACRNAN_scaffold14919.g18213.t1"/>
    <property type="gene ID" value="ACRNAN_scaffold14919.g18213"/>
</dbReference>
<dbReference type="PANTHER" id="PTHR12675:SF12">
    <property type="entry name" value="PROTEIN MUSCLEBLIND"/>
    <property type="match status" value="1"/>
</dbReference>
<evidence type="ECO:0000256" key="6">
    <source>
        <dbReference type="ARBA" id="ARBA00023242"/>
    </source>
</evidence>
<dbReference type="InterPro" id="IPR000571">
    <property type="entry name" value="Znf_CCCH"/>
</dbReference>
<dbReference type="AlphaFoldDB" id="A0A914CVS5"/>
<feature type="zinc finger region" description="C3H1-type" evidence="9">
    <location>
        <begin position="83"/>
        <end position="111"/>
    </location>
</feature>
<keyword evidence="11" id="KW-1185">Reference proteome</keyword>
<evidence type="ECO:0000256" key="3">
    <source>
        <dbReference type="ARBA" id="ARBA00022737"/>
    </source>
</evidence>
<sequence>MATLFDENSNMTALSALNGVTAGPSTAGTNAMNSNHLVNQLLSVKDSRWLQIEVCREYQRGQCSRNEQECKYAHPPAHVDVQNGRVTACYDSIKGRCTRENPKCKYLHPPQHLKDQLLQAGRNNLALKNLLCSQLTQPTALPTMMPGQIAHLVQQPPTQQPLVPTLPFIPSYLTLPAGYHTLISAAPNGGADPYQT</sequence>
<dbReference type="GO" id="GO:0043484">
    <property type="term" value="P:regulation of RNA splicing"/>
    <property type="evidence" value="ECO:0007669"/>
    <property type="project" value="TreeGrafter"/>
</dbReference>
<dbReference type="GO" id="GO:0005737">
    <property type="term" value="C:cytoplasm"/>
    <property type="evidence" value="ECO:0007669"/>
    <property type="project" value="TreeGrafter"/>
</dbReference>
<dbReference type="InterPro" id="IPR054429">
    <property type="entry name" value="Znf-CCCH_Muscleblind-like"/>
</dbReference>